<dbReference type="InterPro" id="IPR050854">
    <property type="entry name" value="LMBD1_LysCbl_Transport"/>
</dbReference>
<organism evidence="2 3">
    <name type="scientific">Aquarana catesbeiana</name>
    <name type="common">American bullfrog</name>
    <name type="synonym">Rana catesbeiana</name>
    <dbReference type="NCBI Taxonomy" id="8400"/>
    <lineage>
        <taxon>Eukaryota</taxon>
        <taxon>Metazoa</taxon>
        <taxon>Chordata</taxon>
        <taxon>Craniata</taxon>
        <taxon>Vertebrata</taxon>
        <taxon>Euteleostomi</taxon>
        <taxon>Amphibia</taxon>
        <taxon>Batrachia</taxon>
        <taxon>Anura</taxon>
        <taxon>Neobatrachia</taxon>
        <taxon>Ranoidea</taxon>
        <taxon>Ranidae</taxon>
        <taxon>Aquarana</taxon>
    </lineage>
</organism>
<feature type="transmembrane region" description="Helical" evidence="1">
    <location>
        <begin position="42"/>
        <end position="66"/>
    </location>
</feature>
<dbReference type="AlphaFoldDB" id="A0A2G9SFA5"/>
<dbReference type="PANTHER" id="PTHR16130:SF2">
    <property type="entry name" value="LYSOSOMAL COBALAMIN TRANSPORT ESCORT PROTEIN LMBD1"/>
    <property type="match status" value="1"/>
</dbReference>
<keyword evidence="1" id="KW-0472">Membrane</keyword>
<protein>
    <submittedName>
        <fullName evidence="2">Uncharacterized protein</fullName>
    </submittedName>
</protein>
<dbReference type="PANTHER" id="PTHR16130">
    <property type="entry name" value="LYSOSOMAL COBALAMIN TRANSPORTER-RELATED"/>
    <property type="match status" value="1"/>
</dbReference>
<dbReference type="EMBL" id="KV924246">
    <property type="protein sequence ID" value="PIO38774.1"/>
    <property type="molecule type" value="Genomic_DNA"/>
</dbReference>
<proteinExistence type="predicted"/>
<evidence type="ECO:0000313" key="3">
    <source>
        <dbReference type="Proteomes" id="UP000228934"/>
    </source>
</evidence>
<evidence type="ECO:0000313" key="2">
    <source>
        <dbReference type="EMBL" id="PIO38774.1"/>
    </source>
</evidence>
<sequence length="95" mass="11131">MRIYSRILLMGSQMLKLLTLFLIFLFTDQCTITRTYLFLHKFWFFSTVYYFGNWIFIGVFIIGLIVSCCKGKKSVIEGEVEDDDSDLSDDDLPYA</sequence>
<gene>
    <name evidence="2" type="ORF">AB205_0119390</name>
</gene>
<dbReference type="GO" id="GO:0061462">
    <property type="term" value="P:protein localization to lysosome"/>
    <property type="evidence" value="ECO:0007669"/>
    <property type="project" value="TreeGrafter"/>
</dbReference>
<accession>A0A2G9SFA5</accession>
<keyword evidence="1" id="KW-1133">Transmembrane helix</keyword>
<reference evidence="3" key="1">
    <citation type="journal article" date="2017" name="Nat. Commun.">
        <title>The North American bullfrog draft genome provides insight into hormonal regulation of long noncoding RNA.</title>
        <authorList>
            <person name="Hammond S.A."/>
            <person name="Warren R.L."/>
            <person name="Vandervalk B.P."/>
            <person name="Kucuk E."/>
            <person name="Khan H."/>
            <person name="Gibb E.A."/>
            <person name="Pandoh P."/>
            <person name="Kirk H."/>
            <person name="Zhao Y."/>
            <person name="Jones M."/>
            <person name="Mungall A.J."/>
            <person name="Coope R."/>
            <person name="Pleasance S."/>
            <person name="Moore R.A."/>
            <person name="Holt R.A."/>
            <person name="Round J.M."/>
            <person name="Ohora S."/>
            <person name="Walle B.V."/>
            <person name="Veldhoen N."/>
            <person name="Helbing C.C."/>
            <person name="Birol I."/>
        </authorList>
    </citation>
    <scope>NUCLEOTIDE SEQUENCE [LARGE SCALE GENOMIC DNA]</scope>
</reference>
<dbReference type="Proteomes" id="UP000228934">
    <property type="component" value="Unassembled WGS sequence"/>
</dbReference>
<keyword evidence="3" id="KW-1185">Reference proteome</keyword>
<keyword evidence="1" id="KW-0812">Transmembrane</keyword>
<dbReference type="GO" id="GO:0005765">
    <property type="term" value="C:lysosomal membrane"/>
    <property type="evidence" value="ECO:0007669"/>
    <property type="project" value="TreeGrafter"/>
</dbReference>
<name>A0A2G9SFA5_AQUCT</name>
<evidence type="ECO:0000256" key="1">
    <source>
        <dbReference type="SAM" id="Phobius"/>
    </source>
</evidence>